<reference evidence="4" key="1">
    <citation type="submission" date="2021-02" db="EMBL/GenBank/DDBJ databases">
        <authorList>
            <person name="Nowell W R."/>
        </authorList>
    </citation>
    <scope>NUCLEOTIDE SEQUENCE</scope>
</reference>
<keyword evidence="7" id="KW-1185">Reference proteome</keyword>
<evidence type="ECO:0000313" key="3">
    <source>
        <dbReference type="EMBL" id="CAF0795099.1"/>
    </source>
</evidence>
<keyword evidence="2" id="KW-0472">Membrane</keyword>
<dbReference type="InterPro" id="IPR036770">
    <property type="entry name" value="Ankyrin_rpt-contain_sf"/>
</dbReference>
<dbReference type="EMBL" id="CAJOBA010001129">
    <property type="protein sequence ID" value="CAF3578038.1"/>
    <property type="molecule type" value="Genomic_DNA"/>
</dbReference>
<dbReference type="Pfam" id="PF12796">
    <property type="entry name" value="Ank_2"/>
    <property type="match status" value="1"/>
</dbReference>
<gene>
    <name evidence="4" type="ORF">GPM918_LOCUS22957</name>
    <name evidence="3" type="ORF">OVA965_LOCUS4342</name>
    <name evidence="6" type="ORF">SRO942_LOCUS22957</name>
    <name evidence="5" type="ORF">TMI583_LOCUS4340</name>
</gene>
<sequence length="260" mass="29738">MPVEEEETPEEETPGYQPMHINQYLLYPSQMEISELPSSDFYYACRNNDIDLAKSLMETMTSDQIDKLEPNGSTALHSASYYGYCEIVELLLKKGTSRCIRDKYNCTPYEEGKTAEIKENLDQHQLLYILNLICCHPDFIIYEFQGQTYRGMKMDADDLKQYEIGAKIMTKSLLSISKDRSVAEKFAIKMEENVDAFQLINIQEINNNYGILIEIELRQCKPFVKTYKALAVGGSLLIAAAGIVTAMFLDDNQNHNCLEQ</sequence>
<dbReference type="Proteomes" id="UP000681722">
    <property type="component" value="Unassembled WGS sequence"/>
</dbReference>
<keyword evidence="2" id="KW-0812">Transmembrane</keyword>
<dbReference type="OrthoDB" id="341259at2759"/>
<evidence type="ECO:0000256" key="1">
    <source>
        <dbReference type="PROSITE-ProRule" id="PRU00023"/>
    </source>
</evidence>
<dbReference type="Proteomes" id="UP000682733">
    <property type="component" value="Unassembled WGS sequence"/>
</dbReference>
<dbReference type="SMART" id="SM00248">
    <property type="entry name" value="ANK"/>
    <property type="match status" value="2"/>
</dbReference>
<dbReference type="Proteomes" id="UP000677228">
    <property type="component" value="Unassembled WGS sequence"/>
</dbReference>
<dbReference type="EMBL" id="CAJOBC010008026">
    <property type="protein sequence ID" value="CAF3950405.1"/>
    <property type="molecule type" value="Genomic_DNA"/>
</dbReference>
<keyword evidence="2" id="KW-1133">Transmembrane helix</keyword>
<protein>
    <submittedName>
        <fullName evidence="4">Uncharacterized protein</fullName>
    </submittedName>
</protein>
<proteinExistence type="predicted"/>
<organism evidence="4 7">
    <name type="scientific">Didymodactylos carnosus</name>
    <dbReference type="NCBI Taxonomy" id="1234261"/>
    <lineage>
        <taxon>Eukaryota</taxon>
        <taxon>Metazoa</taxon>
        <taxon>Spiralia</taxon>
        <taxon>Gnathifera</taxon>
        <taxon>Rotifera</taxon>
        <taxon>Eurotatoria</taxon>
        <taxon>Bdelloidea</taxon>
        <taxon>Philodinida</taxon>
        <taxon>Philodinidae</taxon>
        <taxon>Didymodactylos</taxon>
    </lineage>
</organism>
<name>A0A814VC55_9BILA</name>
<dbReference type="Gene3D" id="1.25.40.20">
    <property type="entry name" value="Ankyrin repeat-containing domain"/>
    <property type="match status" value="1"/>
</dbReference>
<dbReference type="EMBL" id="CAJNOQ010008024">
    <property type="protein sequence ID" value="CAF1186137.1"/>
    <property type="molecule type" value="Genomic_DNA"/>
</dbReference>
<dbReference type="Proteomes" id="UP000663829">
    <property type="component" value="Unassembled WGS sequence"/>
</dbReference>
<dbReference type="EMBL" id="CAJNOK010001129">
    <property type="protein sequence ID" value="CAF0795099.1"/>
    <property type="molecule type" value="Genomic_DNA"/>
</dbReference>
<dbReference type="AlphaFoldDB" id="A0A814VC55"/>
<evidence type="ECO:0000313" key="4">
    <source>
        <dbReference type="EMBL" id="CAF1186137.1"/>
    </source>
</evidence>
<evidence type="ECO:0000256" key="2">
    <source>
        <dbReference type="SAM" id="Phobius"/>
    </source>
</evidence>
<dbReference type="InterPro" id="IPR002110">
    <property type="entry name" value="Ankyrin_rpt"/>
</dbReference>
<evidence type="ECO:0000313" key="6">
    <source>
        <dbReference type="EMBL" id="CAF3950405.1"/>
    </source>
</evidence>
<dbReference type="PROSITE" id="PS50297">
    <property type="entry name" value="ANK_REP_REGION"/>
    <property type="match status" value="1"/>
</dbReference>
<feature type="repeat" description="ANK" evidence="1">
    <location>
        <begin position="71"/>
        <end position="103"/>
    </location>
</feature>
<comment type="caution">
    <text evidence="4">The sequence shown here is derived from an EMBL/GenBank/DDBJ whole genome shotgun (WGS) entry which is preliminary data.</text>
</comment>
<dbReference type="PROSITE" id="PS50088">
    <property type="entry name" value="ANK_REPEAT"/>
    <property type="match status" value="1"/>
</dbReference>
<accession>A0A814VC55</accession>
<keyword evidence="1" id="KW-0040">ANK repeat</keyword>
<evidence type="ECO:0000313" key="7">
    <source>
        <dbReference type="Proteomes" id="UP000663829"/>
    </source>
</evidence>
<evidence type="ECO:0000313" key="5">
    <source>
        <dbReference type="EMBL" id="CAF3578038.1"/>
    </source>
</evidence>
<feature type="transmembrane region" description="Helical" evidence="2">
    <location>
        <begin position="227"/>
        <end position="249"/>
    </location>
</feature>
<dbReference type="SUPFAM" id="SSF48403">
    <property type="entry name" value="Ankyrin repeat"/>
    <property type="match status" value="1"/>
</dbReference>